<organism evidence="2 3">
    <name type="scientific">Oedothorax gibbosus</name>
    <dbReference type="NCBI Taxonomy" id="931172"/>
    <lineage>
        <taxon>Eukaryota</taxon>
        <taxon>Metazoa</taxon>
        <taxon>Ecdysozoa</taxon>
        <taxon>Arthropoda</taxon>
        <taxon>Chelicerata</taxon>
        <taxon>Arachnida</taxon>
        <taxon>Araneae</taxon>
        <taxon>Araneomorphae</taxon>
        <taxon>Entelegynae</taxon>
        <taxon>Araneoidea</taxon>
        <taxon>Linyphiidae</taxon>
        <taxon>Erigoninae</taxon>
        <taxon>Oedothorax</taxon>
    </lineage>
</organism>
<feature type="domain" description="Reverse transcriptase" evidence="1">
    <location>
        <begin position="215"/>
        <end position="351"/>
    </location>
</feature>
<dbReference type="GO" id="GO:0003824">
    <property type="term" value="F:catalytic activity"/>
    <property type="evidence" value="ECO:0007669"/>
    <property type="project" value="InterPro"/>
</dbReference>
<dbReference type="Pfam" id="PF00078">
    <property type="entry name" value="RVT_1"/>
    <property type="match status" value="1"/>
</dbReference>
<accession>A0AAV6VTY0</accession>
<dbReference type="AlphaFoldDB" id="A0AAV6VTY0"/>
<dbReference type="Gene3D" id="3.60.10.10">
    <property type="entry name" value="Endonuclease/exonuclease/phosphatase"/>
    <property type="match status" value="1"/>
</dbReference>
<gene>
    <name evidence="2" type="ORF">JTE90_006232</name>
</gene>
<evidence type="ECO:0000313" key="3">
    <source>
        <dbReference type="Proteomes" id="UP000827092"/>
    </source>
</evidence>
<proteinExistence type="predicted"/>
<dbReference type="PANTHER" id="PTHR19446">
    <property type="entry name" value="REVERSE TRANSCRIPTASES"/>
    <property type="match status" value="1"/>
</dbReference>
<dbReference type="Proteomes" id="UP000827092">
    <property type="component" value="Unassembled WGS sequence"/>
</dbReference>
<dbReference type="Pfam" id="PF14529">
    <property type="entry name" value="Exo_endo_phos_2"/>
    <property type="match status" value="1"/>
</dbReference>
<dbReference type="InterPro" id="IPR036691">
    <property type="entry name" value="Endo/exonu/phosph_ase_sf"/>
</dbReference>
<sequence>MASSVPNGGTHTSASASILLDWISDSDLCLLNLSSPTYYKPRCRPSLLDLTICSPDIFNLLHFEILNDMFESDHCPIKITVSNACADLPTRRIRVNWHQFNSRININLASCSSMAEITTQLASTAERVSVAQRMPRVAQANALALALVKPRLNSYIPLDFSGPTTDLDADFTFTELEGALRKTGNKSPGPDRVSAQMIKSLNHENKMKLLKAYNAIWNSGQVPEQWKLSKIIPIVKPGKPSSLTSSYRPISLTSIPCKVMERMILHRLICLYQRKLQFDPFQSGFLQYRGCENLIAALHHLILTAKAKKNYVIGISLDINAAYDNTWHDGLLYKVLRTGVRGKQPNGSQAS</sequence>
<evidence type="ECO:0000259" key="1">
    <source>
        <dbReference type="PROSITE" id="PS50878"/>
    </source>
</evidence>
<keyword evidence="3" id="KW-1185">Reference proteome</keyword>
<dbReference type="EMBL" id="JAFNEN010000022">
    <property type="protein sequence ID" value="KAG8199990.1"/>
    <property type="molecule type" value="Genomic_DNA"/>
</dbReference>
<dbReference type="CDD" id="cd01650">
    <property type="entry name" value="RT_nLTR_like"/>
    <property type="match status" value="1"/>
</dbReference>
<dbReference type="InterPro" id="IPR005135">
    <property type="entry name" value="Endo/exonuclease/phosphatase"/>
</dbReference>
<comment type="caution">
    <text evidence="2">The sequence shown here is derived from an EMBL/GenBank/DDBJ whole genome shotgun (WGS) entry which is preliminary data.</text>
</comment>
<reference evidence="2 3" key="1">
    <citation type="journal article" date="2022" name="Nat. Ecol. Evol.">
        <title>A masculinizing supergene underlies an exaggerated male reproductive morph in a spider.</title>
        <authorList>
            <person name="Hendrickx F."/>
            <person name="De Corte Z."/>
            <person name="Sonet G."/>
            <person name="Van Belleghem S.M."/>
            <person name="Kostlbacher S."/>
            <person name="Vangestel C."/>
        </authorList>
    </citation>
    <scope>NUCLEOTIDE SEQUENCE [LARGE SCALE GENOMIC DNA]</scope>
    <source>
        <strain evidence="2">W744_W776</strain>
    </source>
</reference>
<name>A0AAV6VTY0_9ARAC</name>
<evidence type="ECO:0000313" key="2">
    <source>
        <dbReference type="EMBL" id="KAG8199990.1"/>
    </source>
</evidence>
<protein>
    <recommendedName>
        <fullName evidence="1">Reverse transcriptase domain-containing protein</fullName>
    </recommendedName>
</protein>
<dbReference type="InterPro" id="IPR000477">
    <property type="entry name" value="RT_dom"/>
</dbReference>
<dbReference type="SUPFAM" id="SSF56219">
    <property type="entry name" value="DNase I-like"/>
    <property type="match status" value="1"/>
</dbReference>
<dbReference type="PROSITE" id="PS50878">
    <property type="entry name" value="RT_POL"/>
    <property type="match status" value="1"/>
</dbReference>